<evidence type="ECO:0000256" key="9">
    <source>
        <dbReference type="ARBA" id="ARBA00022990"/>
    </source>
</evidence>
<evidence type="ECO:0000256" key="12">
    <source>
        <dbReference type="ARBA" id="ARBA00034776"/>
    </source>
</evidence>
<dbReference type="GO" id="GO:0001725">
    <property type="term" value="C:stress fiber"/>
    <property type="evidence" value="ECO:0007669"/>
    <property type="project" value="UniProtKB-SubCell"/>
</dbReference>
<evidence type="ECO:0000256" key="10">
    <source>
        <dbReference type="ARBA" id="ARBA00023054"/>
    </source>
</evidence>
<gene>
    <name evidence="15" type="ORF">BDFB_008969</name>
</gene>
<comment type="similarity">
    <text evidence="12">Belongs to the dynactin subunit 4 family.</text>
</comment>
<dbReference type="PANTHER" id="PTHR13034">
    <property type="entry name" value="DYNACTIN P62 SUBUNIT"/>
    <property type="match status" value="1"/>
</dbReference>
<keyword evidence="6" id="KW-1017">Isopeptide bond</keyword>
<evidence type="ECO:0000256" key="2">
    <source>
        <dbReference type="ARBA" id="ARBA00004529"/>
    </source>
</evidence>
<evidence type="ECO:0000256" key="14">
    <source>
        <dbReference type="ARBA" id="ARBA00093507"/>
    </source>
</evidence>
<dbReference type="STRING" id="1661398.A0A482W1Y0"/>
<dbReference type="EMBL" id="QDEB01041622">
    <property type="protein sequence ID" value="RZC38608.1"/>
    <property type="molecule type" value="Genomic_DNA"/>
</dbReference>
<evidence type="ECO:0000256" key="3">
    <source>
        <dbReference type="ARBA" id="ARBA00004544"/>
    </source>
</evidence>
<dbReference type="GO" id="GO:0005938">
    <property type="term" value="C:cell cortex"/>
    <property type="evidence" value="ECO:0007669"/>
    <property type="project" value="UniProtKB-SubCell"/>
</dbReference>
<dbReference type="PANTHER" id="PTHR13034:SF2">
    <property type="entry name" value="DYNACTIN SUBUNIT 4"/>
    <property type="match status" value="1"/>
</dbReference>
<dbReference type="InterPro" id="IPR008603">
    <property type="entry name" value="DCTN4"/>
</dbReference>
<evidence type="ECO:0000256" key="5">
    <source>
        <dbReference type="ARBA" id="ARBA00022490"/>
    </source>
</evidence>
<sequence length="502" mass="56433">MAYITGPDVVKYACTCGLLKPISQLYFCRYCCQLRCGFCVCHEVDSHFCGKCCENLPSSEARLKKNRCGNCYVCPSCQQELSTRIGSKGPSNPDDPKSTPKKMYYLSCLYCRWSSRDVGIPDQSAATGGWPDRENVHANRLQEIIDMYKAVVLAEKQQKEKDKKKQRGKYLSYTDRTGVTAASLRKRIGLPADIQHSLLKTKPKEPEPVIPKEEVEDLPEDIFTKLVKLMEVTTIEQRLLQTDVQPITVDMLFPIHKQLSIKRSLRCRSCEHNVSKPEYNPNSVKFKIQLFAYYHIPEIRIVTVEPLRAGRASELIVKFTNPTQHQTTIAFLPLDSVAEEAVGEEASFNQQEASFDAIKQSASLTSLSSQPSSLLSLSSRQPSITIKPRAIVQEVTADVAIPASKVILPPRDDAAEYDDSGDTHNIQDDPKLVVWRRSNKAFVKLLVTPRENLPINTEVIIGFTMQHVYTNTIATTVENKEPDKHDHNIKVFLTIGNLVGSD</sequence>
<keyword evidence="9" id="KW-0007">Acetylation</keyword>
<reference evidence="15 16" key="1">
    <citation type="submission" date="2017-03" db="EMBL/GenBank/DDBJ databases">
        <title>Genome of the blue death feigning beetle - Asbolus verrucosus.</title>
        <authorList>
            <person name="Rider S.D."/>
        </authorList>
    </citation>
    <scope>NUCLEOTIDE SEQUENCE [LARGE SCALE GENOMIC DNA]</scope>
    <source>
        <strain evidence="15">Butters</strain>
        <tissue evidence="15">Head and leg muscle</tissue>
    </source>
</reference>
<keyword evidence="5" id="KW-0963">Cytoplasm</keyword>
<evidence type="ECO:0000256" key="8">
    <source>
        <dbReference type="ARBA" id="ARBA00022843"/>
    </source>
</evidence>
<dbReference type="Pfam" id="PF05502">
    <property type="entry name" value="Dynactin_p62"/>
    <property type="match status" value="2"/>
</dbReference>
<keyword evidence="11" id="KW-0206">Cytoskeleton</keyword>
<comment type="subcellular location">
    <subcellularLocation>
        <location evidence="3">Cytoplasm</location>
        <location evidence="3">Cell cortex</location>
    </subcellularLocation>
    <subcellularLocation>
        <location evidence="1">Cytoplasm</location>
        <location evidence="1">Cytoskeleton</location>
        <location evidence="1">Microtubule organizing center</location>
        <location evidence="1">Centrosome</location>
    </subcellularLocation>
    <subcellularLocation>
        <location evidence="2">Cytoplasm</location>
        <location evidence="2">Cytoskeleton</location>
        <location evidence="2">Stress fiber</location>
    </subcellularLocation>
    <subcellularLocation>
        <location evidence="4">Cytoplasm</location>
        <location evidence="4">Myofibril</location>
    </subcellularLocation>
</comment>
<evidence type="ECO:0000256" key="13">
    <source>
        <dbReference type="ARBA" id="ARBA00034864"/>
    </source>
</evidence>
<accession>A0A482W1Y0</accession>
<keyword evidence="16" id="KW-1185">Reference proteome</keyword>
<keyword evidence="10" id="KW-0175">Coiled coil</keyword>
<dbReference type="OrthoDB" id="283815at2759"/>
<dbReference type="GO" id="GO:0005813">
    <property type="term" value="C:centrosome"/>
    <property type="evidence" value="ECO:0007669"/>
    <property type="project" value="UniProtKB-SubCell"/>
</dbReference>
<organism evidence="15 16">
    <name type="scientific">Asbolus verrucosus</name>
    <name type="common">Desert ironclad beetle</name>
    <dbReference type="NCBI Taxonomy" id="1661398"/>
    <lineage>
        <taxon>Eukaryota</taxon>
        <taxon>Metazoa</taxon>
        <taxon>Ecdysozoa</taxon>
        <taxon>Arthropoda</taxon>
        <taxon>Hexapoda</taxon>
        <taxon>Insecta</taxon>
        <taxon>Pterygota</taxon>
        <taxon>Neoptera</taxon>
        <taxon>Endopterygota</taxon>
        <taxon>Coleoptera</taxon>
        <taxon>Polyphaga</taxon>
        <taxon>Cucujiformia</taxon>
        <taxon>Tenebrionidae</taxon>
        <taxon>Pimeliinae</taxon>
        <taxon>Asbolus</taxon>
    </lineage>
</organism>
<evidence type="ECO:0000313" key="16">
    <source>
        <dbReference type="Proteomes" id="UP000292052"/>
    </source>
</evidence>
<evidence type="ECO:0000256" key="7">
    <source>
        <dbReference type="ARBA" id="ARBA00022553"/>
    </source>
</evidence>
<evidence type="ECO:0000256" key="11">
    <source>
        <dbReference type="ARBA" id="ARBA00023212"/>
    </source>
</evidence>
<evidence type="ECO:0000256" key="1">
    <source>
        <dbReference type="ARBA" id="ARBA00004300"/>
    </source>
</evidence>
<dbReference type="GO" id="GO:0030016">
    <property type="term" value="C:myofibril"/>
    <property type="evidence" value="ECO:0007669"/>
    <property type="project" value="UniProtKB-SubCell"/>
</dbReference>
<evidence type="ECO:0000256" key="4">
    <source>
        <dbReference type="ARBA" id="ARBA00004657"/>
    </source>
</evidence>
<comment type="subunit">
    <text evidence="14">Subunit of dynactin, a multiprotein complex part of a tripartite complex with dynein and a adapter, such as BICDL1, BICD2 or HOOK3. The dynactin complex is built around ACTR1A/ACTB filament and consists of an actin-related filament composed of a shoulder domain, a pointed end and a barbed end. Its length is defined by its flexible shoulder domain. The soulder is composed of 2 DCTN1 subunits, 4 DCTN2 and 2 DCTN3. The 4 DCNT2 (via N-terminus) bind the ACTR1A filament and act as molecular rulers to determine the length. The pointed end is important for binding dynein-dynactin cargo adapters. Consists of 4 subunits: ACTR10, DCNT4, DCTN5 and DCTN6. The barbed end is composed of a CAPZA1:CAPZB heterodimers, which binds ACTR1A/ACTB filament and dynactin and stabilizes dynactin. Interacts with ATP7B, but not ATP7A, in a copper-dependent manner. Interacts with ANK2; this interaction is required for localization at costameres. Interacts with N4BP2L1.</text>
</comment>
<protein>
    <recommendedName>
        <fullName evidence="13">Dynactin subunit 4</fullName>
    </recommendedName>
</protein>
<keyword evidence="7" id="KW-0597">Phosphoprotein</keyword>
<evidence type="ECO:0000313" key="15">
    <source>
        <dbReference type="EMBL" id="RZC38608.1"/>
    </source>
</evidence>
<proteinExistence type="inferred from homology"/>
<keyword evidence="8" id="KW-0832">Ubl conjugation</keyword>
<dbReference type="Proteomes" id="UP000292052">
    <property type="component" value="Unassembled WGS sequence"/>
</dbReference>
<dbReference type="AlphaFoldDB" id="A0A482W1Y0"/>
<dbReference type="GO" id="GO:0005869">
    <property type="term" value="C:dynactin complex"/>
    <property type="evidence" value="ECO:0007669"/>
    <property type="project" value="InterPro"/>
</dbReference>
<evidence type="ECO:0000256" key="6">
    <source>
        <dbReference type="ARBA" id="ARBA00022499"/>
    </source>
</evidence>
<comment type="caution">
    <text evidence="15">The sequence shown here is derived from an EMBL/GenBank/DDBJ whole genome shotgun (WGS) entry which is preliminary data.</text>
</comment>
<name>A0A482W1Y0_ASBVE</name>